<accession>A0A8X7RP01</accession>
<evidence type="ECO:0000313" key="3">
    <source>
        <dbReference type="Proteomes" id="UP000886595"/>
    </source>
</evidence>
<sequence length="203" mass="22984">MCLKVFEKTEKVSLSEQDKKRVQLMMVIAGESTRIFQMHTSIHTELFSSEASPKSDRDPSIFEVKYVGSHTCNNTTTSPKTPNSVSTFQEGNTADEQREDIKPTKTEEAMMSFEDLESKKNIFRTFSLTTSLRMVVVVGKATSSMRISCLLLRLRQGLESLARLQPASVENSETADSYFSSLDNIIDFGPDWLLSCDVLNWWM</sequence>
<evidence type="ECO:0000256" key="1">
    <source>
        <dbReference type="SAM" id="MobiDB-lite"/>
    </source>
</evidence>
<dbReference type="Proteomes" id="UP000886595">
    <property type="component" value="Unassembled WGS sequence"/>
</dbReference>
<dbReference type="AlphaFoldDB" id="A0A8X7RP01"/>
<reference evidence="2 3" key="1">
    <citation type="submission" date="2020-02" db="EMBL/GenBank/DDBJ databases">
        <authorList>
            <person name="Ma Q."/>
            <person name="Huang Y."/>
            <person name="Song X."/>
            <person name="Pei D."/>
        </authorList>
    </citation>
    <scope>NUCLEOTIDE SEQUENCE [LARGE SCALE GENOMIC DNA]</scope>
    <source>
        <strain evidence="2">Sxm20200214</strain>
        <tissue evidence="2">Leaf</tissue>
    </source>
</reference>
<dbReference type="EMBL" id="JAAMPC010000010">
    <property type="protein sequence ID" value="KAG2290553.1"/>
    <property type="molecule type" value="Genomic_DNA"/>
</dbReference>
<feature type="compositionally biased region" description="Low complexity" evidence="1">
    <location>
        <begin position="73"/>
        <end position="87"/>
    </location>
</feature>
<comment type="caution">
    <text evidence="2">The sequence shown here is derived from an EMBL/GenBank/DDBJ whole genome shotgun (WGS) entry which is preliminary data.</text>
</comment>
<gene>
    <name evidence="2" type="ORF">Bca52824_050157</name>
</gene>
<protein>
    <submittedName>
        <fullName evidence="2">Uncharacterized protein</fullName>
    </submittedName>
</protein>
<keyword evidence="3" id="KW-1185">Reference proteome</keyword>
<proteinExistence type="predicted"/>
<name>A0A8X7RP01_BRACI</name>
<dbReference type="OrthoDB" id="1888929at2759"/>
<organism evidence="2 3">
    <name type="scientific">Brassica carinata</name>
    <name type="common">Ethiopian mustard</name>
    <name type="synonym">Abyssinian cabbage</name>
    <dbReference type="NCBI Taxonomy" id="52824"/>
    <lineage>
        <taxon>Eukaryota</taxon>
        <taxon>Viridiplantae</taxon>
        <taxon>Streptophyta</taxon>
        <taxon>Embryophyta</taxon>
        <taxon>Tracheophyta</taxon>
        <taxon>Spermatophyta</taxon>
        <taxon>Magnoliopsida</taxon>
        <taxon>eudicotyledons</taxon>
        <taxon>Gunneridae</taxon>
        <taxon>Pentapetalae</taxon>
        <taxon>rosids</taxon>
        <taxon>malvids</taxon>
        <taxon>Brassicales</taxon>
        <taxon>Brassicaceae</taxon>
        <taxon>Brassiceae</taxon>
        <taxon>Brassica</taxon>
    </lineage>
</organism>
<feature type="region of interest" description="Disordered" evidence="1">
    <location>
        <begin position="73"/>
        <end position="102"/>
    </location>
</feature>
<evidence type="ECO:0000313" key="2">
    <source>
        <dbReference type="EMBL" id="KAG2290553.1"/>
    </source>
</evidence>